<keyword evidence="4" id="KW-0326">Glycosidase</keyword>
<dbReference type="InterPro" id="IPR036278">
    <property type="entry name" value="Sialidase_sf"/>
</dbReference>
<dbReference type="Gene3D" id="1.10.1330.10">
    <property type="entry name" value="Dockerin domain"/>
    <property type="match status" value="1"/>
</dbReference>
<dbReference type="Pfam" id="PF07532">
    <property type="entry name" value="Big_4"/>
    <property type="match status" value="2"/>
</dbReference>
<dbReference type="OrthoDB" id="7294637at2"/>
<dbReference type="GO" id="GO:0006689">
    <property type="term" value="P:ganglioside catabolic process"/>
    <property type="evidence" value="ECO:0007669"/>
    <property type="project" value="TreeGrafter"/>
</dbReference>
<dbReference type="GO" id="GO:0009313">
    <property type="term" value="P:oligosaccharide catabolic process"/>
    <property type="evidence" value="ECO:0007669"/>
    <property type="project" value="TreeGrafter"/>
</dbReference>
<dbReference type="Pfam" id="PF13088">
    <property type="entry name" value="BNR_2"/>
    <property type="match status" value="1"/>
</dbReference>
<organism evidence="8 9">
    <name type="scientific">Clostridium tarantellae</name>
    <dbReference type="NCBI Taxonomy" id="39493"/>
    <lineage>
        <taxon>Bacteria</taxon>
        <taxon>Bacillati</taxon>
        <taxon>Bacillota</taxon>
        <taxon>Clostridia</taxon>
        <taxon>Eubacteriales</taxon>
        <taxon>Clostridiaceae</taxon>
        <taxon>Clostridium</taxon>
    </lineage>
</organism>
<accession>A0A6I1MN43</accession>
<dbReference type="EC" id="3.2.1.18" evidence="3"/>
<evidence type="ECO:0000256" key="1">
    <source>
        <dbReference type="ARBA" id="ARBA00000427"/>
    </source>
</evidence>
<comment type="similarity">
    <text evidence="2">Belongs to the glycosyl hydrolase 33 family.</text>
</comment>
<dbReference type="Gene3D" id="2.60.120.260">
    <property type="entry name" value="Galactose-binding domain-like"/>
    <property type="match status" value="1"/>
</dbReference>
<reference evidence="8 9" key="1">
    <citation type="submission" date="2019-10" db="EMBL/GenBank/DDBJ databases">
        <title>The Genome Sequence of Clostridium tarantellae Isolated from Fish Brain.</title>
        <authorList>
            <person name="Bano L."/>
            <person name="Kiel M."/>
            <person name="Sales G."/>
            <person name="Doxey A.C."/>
            <person name="Mansfield M.J."/>
            <person name="Schiavone M."/>
            <person name="Rossetto O."/>
            <person name="Pirazzini M."/>
            <person name="Dobrindt U."/>
            <person name="Montecucco C."/>
        </authorList>
    </citation>
    <scope>NUCLEOTIDE SEQUENCE [LARGE SCALE GENOMIC DNA]</scope>
    <source>
        <strain evidence="8 9">DSM 3997</strain>
    </source>
</reference>
<dbReference type="InterPro" id="IPR000421">
    <property type="entry name" value="FA58C"/>
</dbReference>
<evidence type="ECO:0000256" key="3">
    <source>
        <dbReference type="ARBA" id="ARBA00012733"/>
    </source>
</evidence>
<dbReference type="CDD" id="cd15482">
    <property type="entry name" value="Sialidase_non-viral"/>
    <property type="match status" value="1"/>
</dbReference>
<evidence type="ECO:0000313" key="8">
    <source>
        <dbReference type="EMBL" id="MPQ44444.1"/>
    </source>
</evidence>
<dbReference type="GO" id="GO:0000272">
    <property type="term" value="P:polysaccharide catabolic process"/>
    <property type="evidence" value="ECO:0007669"/>
    <property type="project" value="InterPro"/>
</dbReference>
<evidence type="ECO:0000256" key="6">
    <source>
        <dbReference type="SAM" id="SignalP"/>
    </source>
</evidence>
<dbReference type="Gene3D" id="1.20.1270.90">
    <property type="entry name" value="AF1782-like"/>
    <property type="match status" value="1"/>
</dbReference>
<dbReference type="PANTHER" id="PTHR10628">
    <property type="entry name" value="SIALIDASE"/>
    <property type="match status" value="1"/>
</dbReference>
<dbReference type="SUPFAM" id="SSF50939">
    <property type="entry name" value="Sialidases"/>
    <property type="match status" value="1"/>
</dbReference>
<dbReference type="AlphaFoldDB" id="A0A6I1MN43"/>
<gene>
    <name evidence="8" type="ORF">GBZ86_11835</name>
</gene>
<dbReference type="InterPro" id="IPR036439">
    <property type="entry name" value="Dockerin_dom_sf"/>
</dbReference>
<dbReference type="InterPro" id="IPR011040">
    <property type="entry name" value="Sialidase"/>
</dbReference>
<dbReference type="Gene3D" id="2.120.10.10">
    <property type="match status" value="1"/>
</dbReference>
<protein>
    <recommendedName>
        <fullName evidence="3">exo-alpha-sialidase</fullName>
        <ecNumber evidence="3">3.2.1.18</ecNumber>
    </recommendedName>
</protein>
<keyword evidence="5" id="KW-0175">Coiled coil</keyword>
<comment type="catalytic activity">
    <reaction evidence="1">
        <text>Hydrolysis of alpha-(2-&gt;3)-, alpha-(2-&gt;6)-, alpha-(2-&gt;8)- glycosidic linkages of terminal sialic acid residues in oligosaccharides, glycoproteins, glycolipids, colominic acid and synthetic substrates.</text>
        <dbReference type="EC" id="3.2.1.18"/>
    </reaction>
</comment>
<evidence type="ECO:0000256" key="2">
    <source>
        <dbReference type="ARBA" id="ARBA00009348"/>
    </source>
</evidence>
<dbReference type="GO" id="GO:0005737">
    <property type="term" value="C:cytoplasm"/>
    <property type="evidence" value="ECO:0007669"/>
    <property type="project" value="TreeGrafter"/>
</dbReference>
<dbReference type="EMBL" id="WHJC01000216">
    <property type="protein sequence ID" value="MPQ44444.1"/>
    <property type="molecule type" value="Genomic_DNA"/>
</dbReference>
<keyword evidence="4" id="KW-0378">Hydrolase</keyword>
<dbReference type="SUPFAM" id="SSF49899">
    <property type="entry name" value="Concanavalin A-like lectins/glucanases"/>
    <property type="match status" value="1"/>
</dbReference>
<dbReference type="Pfam" id="PF00404">
    <property type="entry name" value="Dockerin_1"/>
    <property type="match status" value="1"/>
</dbReference>
<dbReference type="InterPro" id="IPR011081">
    <property type="entry name" value="Big_4"/>
</dbReference>
<dbReference type="InterPro" id="IPR008979">
    <property type="entry name" value="Galactose-bd-like_sf"/>
</dbReference>
<dbReference type="Proteomes" id="UP000430345">
    <property type="component" value="Unassembled WGS sequence"/>
</dbReference>
<feature type="domain" description="F5/8 type C" evidence="7">
    <location>
        <begin position="577"/>
        <end position="732"/>
    </location>
</feature>
<keyword evidence="9" id="KW-1185">Reference proteome</keyword>
<name>A0A6I1MN43_9CLOT</name>
<dbReference type="InterPro" id="IPR026856">
    <property type="entry name" value="Sialidase_fam"/>
</dbReference>
<evidence type="ECO:0000256" key="4">
    <source>
        <dbReference type="ARBA" id="ARBA00023295"/>
    </source>
</evidence>
<comment type="caution">
    <text evidence="8">The sequence shown here is derived from an EMBL/GenBank/DDBJ whole genome shotgun (WGS) entry which is preliminary data.</text>
</comment>
<evidence type="ECO:0000313" key="9">
    <source>
        <dbReference type="Proteomes" id="UP000430345"/>
    </source>
</evidence>
<dbReference type="GO" id="GO:0016020">
    <property type="term" value="C:membrane"/>
    <property type="evidence" value="ECO:0007669"/>
    <property type="project" value="TreeGrafter"/>
</dbReference>
<evidence type="ECO:0000259" key="7">
    <source>
        <dbReference type="PROSITE" id="PS50022"/>
    </source>
</evidence>
<dbReference type="SUPFAM" id="SSF49785">
    <property type="entry name" value="Galactose-binding domain-like"/>
    <property type="match status" value="1"/>
</dbReference>
<feature type="signal peptide" evidence="6">
    <location>
        <begin position="1"/>
        <end position="23"/>
    </location>
</feature>
<dbReference type="RefSeq" id="WP_152890918.1">
    <property type="nucleotide sequence ID" value="NZ_WHJC01000216.1"/>
</dbReference>
<dbReference type="Pfam" id="PF00754">
    <property type="entry name" value="F5_F8_type_C"/>
    <property type="match status" value="1"/>
</dbReference>
<sequence length="1022" mass="115298">MLKKNFLKKISVFCTLFMLSIFATNFSKPIKILANTMLNEFTNEELFEESIVFDSNKDGYGSTRIPGIVVTSKGTLLAYCEARSNYSDWATMDIILKRSEDGGETWSEPTILANGIETSSTYNNPVMITDEETGTVHMVYCKGYATAYYIKSEDDGLTWSESIEITSTFDEFKDEYNWTVIATGPGHGIKLENGRLLVPVWLSLNKSHAPSVVSTIYSDDNGVTWHRGDIIPAESYMPNPNETTAVELNTGDVMLNMRNTSSTKKRALTISENGNDNWTTPEHNEELDDAICFGSMARFTSDDEYYNNRILFSNINNTSGRSNLTIKMSMDEGKTWPITRTIYTGGAAYSDLAVSNDKNKIYCLYEKDGYNKLTLAKFNLEWLTKGEQSLDPLNEIPKEIYSITSDITLDDEWTSLDYWNINGNGSVSLNEEGNLKMFSNTNSNTSLTNTNVNITEDYTIEFKVKFKDFVAGSLGNNVTLGTKVCDGKYRLMLDFKPNGIYAITSNDAWTKIKDINIDNNWHDWKVVVDSGNGKLYMDNEFLCDFTLGTRNSNDFFEHWINGLSNDTAEIEEEYIKIYNNKNDIENLSLINTSTMIASATSEELDKENNSAKSVLDSNKNSMWHTKWDEANTLPHSITINLGREYELNKIGFLPRQEGSSNGIITEYELALSNDGVNFNKISEGTWTYGNNYSDRSEKIVTFDNTKASYVKLIAKKGVGGFASLAEMYFYRDEVSIISSDNLNVDTILGRAPLLPKKVLANLSNGENLYVPVKWNDYDITKCKEVGNFTIEGFVNGSDIKANCIVNVKANAMELNEEIIIKTTIGKAPNMPDKANIKYNDNTLKEHNVLWEDIDSSLYNKEGEFQVKGRVENTNLTINSKVIVEKNNELTLLINEAKTLNNIAIEGFEVDQYHKGAKVNLNNSILAAEEVNNNLNSTEEEYLKAIESLKVAIANFNSLIILENTGDINNNGKFDIGDLSIISKHYGYNNKDINWNEINYLDLNKDNIIDKYEIEFLNFKILK</sequence>
<feature type="chain" id="PRO_5039715564" description="exo-alpha-sialidase" evidence="6">
    <location>
        <begin position="24"/>
        <end position="1022"/>
    </location>
</feature>
<keyword evidence="6" id="KW-0732">Signal</keyword>
<feature type="coiled-coil region" evidence="5">
    <location>
        <begin position="920"/>
        <end position="947"/>
    </location>
</feature>
<proteinExistence type="inferred from homology"/>
<dbReference type="InterPro" id="IPR013320">
    <property type="entry name" value="ConA-like_dom_sf"/>
</dbReference>
<evidence type="ECO:0000256" key="5">
    <source>
        <dbReference type="SAM" id="Coils"/>
    </source>
</evidence>
<dbReference type="GO" id="GO:0004308">
    <property type="term" value="F:exo-alpha-sialidase activity"/>
    <property type="evidence" value="ECO:0007669"/>
    <property type="project" value="UniProtKB-EC"/>
</dbReference>
<dbReference type="PROSITE" id="PS50022">
    <property type="entry name" value="FA58C_3"/>
    <property type="match status" value="1"/>
</dbReference>
<dbReference type="InterPro" id="IPR002105">
    <property type="entry name" value="Dockerin_1_rpt"/>
</dbReference>
<dbReference type="SUPFAM" id="SSF63446">
    <property type="entry name" value="Type I dockerin domain"/>
    <property type="match status" value="1"/>
</dbReference>
<dbReference type="PANTHER" id="PTHR10628:SF30">
    <property type="entry name" value="EXO-ALPHA-SIALIDASE"/>
    <property type="match status" value="1"/>
</dbReference>